<keyword evidence="2 5" id="KW-0812">Transmembrane</keyword>
<keyword evidence="3 5" id="KW-1133">Transmembrane helix</keyword>
<feature type="transmembrane region" description="Helical" evidence="5">
    <location>
        <begin position="272"/>
        <end position="290"/>
    </location>
</feature>
<dbReference type="EMBL" id="JAQMWT010000013">
    <property type="protein sequence ID" value="KAJ8614032.1"/>
    <property type="molecule type" value="Genomic_DNA"/>
</dbReference>
<dbReference type="Proteomes" id="UP001230188">
    <property type="component" value="Unassembled WGS sequence"/>
</dbReference>
<comment type="subcellular location">
    <subcellularLocation>
        <location evidence="1">Membrane</location>
        <topology evidence="1">Multi-pass membrane protein</topology>
    </subcellularLocation>
</comment>
<evidence type="ECO:0000256" key="4">
    <source>
        <dbReference type="ARBA" id="ARBA00023136"/>
    </source>
</evidence>
<feature type="transmembrane region" description="Helical" evidence="5">
    <location>
        <begin position="88"/>
        <end position="108"/>
    </location>
</feature>
<evidence type="ECO:0000256" key="1">
    <source>
        <dbReference type="ARBA" id="ARBA00004141"/>
    </source>
</evidence>
<evidence type="ECO:0000313" key="6">
    <source>
        <dbReference type="EMBL" id="KAJ8614032.1"/>
    </source>
</evidence>
<organism evidence="6 7">
    <name type="scientific">Chrysophaeum taylorii</name>
    <dbReference type="NCBI Taxonomy" id="2483200"/>
    <lineage>
        <taxon>Eukaryota</taxon>
        <taxon>Sar</taxon>
        <taxon>Stramenopiles</taxon>
        <taxon>Ochrophyta</taxon>
        <taxon>Pelagophyceae</taxon>
        <taxon>Pelagomonadales</taxon>
        <taxon>Pelagomonadaceae</taxon>
        <taxon>Chrysophaeum</taxon>
    </lineage>
</organism>
<protein>
    <submittedName>
        <fullName evidence="6">Uncharacterized protein</fullName>
    </submittedName>
</protein>
<feature type="transmembrane region" description="Helical" evidence="5">
    <location>
        <begin position="12"/>
        <end position="35"/>
    </location>
</feature>
<evidence type="ECO:0000256" key="5">
    <source>
        <dbReference type="SAM" id="Phobius"/>
    </source>
</evidence>
<proteinExistence type="predicted"/>
<keyword evidence="7" id="KW-1185">Reference proteome</keyword>
<evidence type="ECO:0000313" key="7">
    <source>
        <dbReference type="Proteomes" id="UP001230188"/>
    </source>
</evidence>
<feature type="transmembrane region" description="Helical" evidence="5">
    <location>
        <begin position="296"/>
        <end position="319"/>
    </location>
</feature>
<dbReference type="SUPFAM" id="SSF103481">
    <property type="entry name" value="Multidrug resistance efflux transporter EmrE"/>
    <property type="match status" value="1"/>
</dbReference>
<dbReference type="GO" id="GO:0000139">
    <property type="term" value="C:Golgi membrane"/>
    <property type="evidence" value="ECO:0007669"/>
    <property type="project" value="InterPro"/>
</dbReference>
<comment type="caution">
    <text evidence="6">The sequence shown here is derived from an EMBL/GenBank/DDBJ whole genome shotgun (WGS) entry which is preliminary data.</text>
</comment>
<name>A0AAD7XUI6_9STRA</name>
<dbReference type="AlphaFoldDB" id="A0AAD7XUI6"/>
<feature type="transmembrane region" description="Helical" evidence="5">
    <location>
        <begin position="176"/>
        <end position="197"/>
    </location>
</feature>
<reference evidence="6" key="1">
    <citation type="submission" date="2023-01" db="EMBL/GenBank/DDBJ databases">
        <title>Metagenome sequencing of chrysophaentin producing Chrysophaeum taylorii.</title>
        <authorList>
            <person name="Davison J."/>
            <person name="Bewley C."/>
        </authorList>
    </citation>
    <scope>NUCLEOTIDE SEQUENCE</scope>
    <source>
        <strain evidence="6">NIES-1699</strain>
    </source>
</reference>
<evidence type="ECO:0000256" key="2">
    <source>
        <dbReference type="ARBA" id="ARBA00022692"/>
    </source>
</evidence>
<feature type="transmembrane region" description="Helical" evidence="5">
    <location>
        <begin position="114"/>
        <end position="134"/>
    </location>
</feature>
<dbReference type="InterPro" id="IPR007271">
    <property type="entry name" value="Nuc_sug_transpt"/>
</dbReference>
<dbReference type="InterPro" id="IPR037185">
    <property type="entry name" value="EmrE-like"/>
</dbReference>
<keyword evidence="4 5" id="KW-0472">Membrane</keyword>
<evidence type="ECO:0000256" key="3">
    <source>
        <dbReference type="ARBA" id="ARBA00022989"/>
    </source>
</evidence>
<feature type="transmembrane region" description="Helical" evidence="5">
    <location>
        <begin position="47"/>
        <end position="68"/>
    </location>
</feature>
<dbReference type="Pfam" id="PF04142">
    <property type="entry name" value="Nuc_sug_transp"/>
    <property type="match status" value="1"/>
</dbReference>
<feature type="transmembrane region" description="Helical" evidence="5">
    <location>
        <begin position="239"/>
        <end position="260"/>
    </location>
</feature>
<gene>
    <name evidence="6" type="ORF">CTAYLR_009608</name>
</gene>
<dbReference type="NCBIfam" id="TIGR00803">
    <property type="entry name" value="nst"/>
    <property type="match status" value="1"/>
</dbReference>
<accession>A0AAD7XUI6</accession>
<dbReference type="GO" id="GO:0015165">
    <property type="term" value="F:pyrimidine nucleotide-sugar transmembrane transporter activity"/>
    <property type="evidence" value="ECO:0007669"/>
    <property type="project" value="InterPro"/>
</dbReference>
<sequence>MVVEVKKEAQSASIVVKGLVLSSLVVQSAGVSLLARRMCETVSYSGAAVSFVQELAKFPIAFLVLILAGRARTIPSVVRRAYFRPLELLQLCVPAFCFAAQNVLFFVAHERISATTYLVLSQTKALFTAVFAVLLLPNKRLTKRQWLAQPVLAAGCAMVLAPQATGSAAHASVARFFVGVNAVLTSAILSGFANVYFERLVKSDDAAFWPRQLQLATVTGCITTFALPRDAPLLDLLSVFTPGIWLIVALKALGGLLIGATLKYTSAISKNFATAVAIALTAACNPTTLSSGLFQAGLLCVFASMSLFNWPAAAAAAGAKKEKADSDA</sequence>
<dbReference type="PANTHER" id="PTHR10231">
    <property type="entry name" value="NUCLEOTIDE-SUGAR TRANSMEMBRANE TRANSPORTER"/>
    <property type="match status" value="1"/>
</dbReference>